<keyword evidence="2 5" id="KW-1133">Transmembrane helix</keyword>
<dbReference type="PANTHER" id="PTHR23521:SF3">
    <property type="entry name" value="MFS TRANSPORTER"/>
    <property type="match status" value="1"/>
</dbReference>
<feature type="transmembrane region" description="Helical" evidence="5">
    <location>
        <begin position="41"/>
        <end position="61"/>
    </location>
</feature>
<feature type="transmembrane region" description="Helical" evidence="5">
    <location>
        <begin position="98"/>
        <end position="119"/>
    </location>
</feature>
<evidence type="ECO:0000256" key="4">
    <source>
        <dbReference type="SAM" id="MobiDB-lite"/>
    </source>
</evidence>
<feature type="transmembrane region" description="Helical" evidence="5">
    <location>
        <begin position="12"/>
        <end position="35"/>
    </location>
</feature>
<evidence type="ECO:0000256" key="5">
    <source>
        <dbReference type="SAM" id="Phobius"/>
    </source>
</evidence>
<feature type="transmembrane region" description="Helical" evidence="5">
    <location>
        <begin position="234"/>
        <end position="252"/>
    </location>
</feature>
<keyword evidence="7" id="KW-1185">Reference proteome</keyword>
<feature type="transmembrane region" description="Helical" evidence="5">
    <location>
        <begin position="160"/>
        <end position="180"/>
    </location>
</feature>
<feature type="transmembrane region" description="Helical" evidence="5">
    <location>
        <begin position="131"/>
        <end position="154"/>
    </location>
</feature>
<dbReference type="Gene3D" id="1.20.1250.20">
    <property type="entry name" value="MFS general substrate transporter like domains"/>
    <property type="match status" value="2"/>
</dbReference>
<feature type="compositionally biased region" description="Acidic residues" evidence="4">
    <location>
        <begin position="408"/>
        <end position="417"/>
    </location>
</feature>
<dbReference type="RefSeq" id="WP_227003670.1">
    <property type="nucleotide sequence ID" value="NZ_CP011797.1"/>
</dbReference>
<evidence type="ECO:0000256" key="1">
    <source>
        <dbReference type="ARBA" id="ARBA00022692"/>
    </source>
</evidence>
<evidence type="ECO:0000313" key="6">
    <source>
        <dbReference type="EMBL" id="ATX77480.1"/>
    </source>
</evidence>
<dbReference type="GO" id="GO:0005886">
    <property type="term" value="C:plasma membrane"/>
    <property type="evidence" value="ECO:0007669"/>
    <property type="project" value="TreeGrafter"/>
</dbReference>
<proteinExistence type="predicted"/>
<gene>
    <name evidence="6" type="ORF">REIFOR_02349</name>
</gene>
<feature type="transmembrane region" description="Helical" evidence="5">
    <location>
        <begin position="354"/>
        <end position="372"/>
    </location>
</feature>
<evidence type="ECO:0000313" key="7">
    <source>
        <dbReference type="Proteomes" id="UP000229757"/>
    </source>
</evidence>
<dbReference type="KEGG" id="rfo:REIFOR_02349"/>
<dbReference type="InterPro" id="IPR047200">
    <property type="entry name" value="MFS_YcaD-like"/>
</dbReference>
<organism evidence="6 7">
    <name type="scientific">Reinekea forsetii</name>
    <dbReference type="NCBI Taxonomy" id="1336806"/>
    <lineage>
        <taxon>Bacteria</taxon>
        <taxon>Pseudomonadati</taxon>
        <taxon>Pseudomonadota</taxon>
        <taxon>Gammaproteobacteria</taxon>
        <taxon>Oceanospirillales</taxon>
        <taxon>Saccharospirillaceae</taxon>
        <taxon>Reinekea</taxon>
    </lineage>
</organism>
<dbReference type="GO" id="GO:0022857">
    <property type="term" value="F:transmembrane transporter activity"/>
    <property type="evidence" value="ECO:0007669"/>
    <property type="project" value="InterPro"/>
</dbReference>
<feature type="transmembrane region" description="Helical" evidence="5">
    <location>
        <begin position="201"/>
        <end position="222"/>
    </location>
</feature>
<dbReference type="CDD" id="cd17477">
    <property type="entry name" value="MFS_YcaD_like"/>
    <property type="match status" value="1"/>
</dbReference>
<sequence length="423" mass="45203">MIRAIYSVTSLLLGMGILLSGSGLLGTLLGLRASAEGFSDITIGLIMAAFYFGYIVGSQWCPPLITRIGHIRTFTALSAAAAVVSLLHGMVIDPWFWGLLRLIHGICMIGLYMVIESWLNEQINHRRGQVFAVYMMVSLGALGAGQFLIIIYGADQLGSFAMVAMLFCLGLIPLALTRVHQPVLASITKMPLLELFKISHVGAWGALSSGLITGSFWGLSAVYALDIGLSDSEVASFIASTIIGGALLQWPIGSLSDRYDRRLVLFWVCIGAAAFALLMFIMSGRGGLWLSPIAVIYGGLSFALYALSVAQTHDRMSEGNTMAATQGLLLLNGIGATLGPLLIGALMYGLGTTSFPILLAVFLLLLASYTRYRIGADPAVPAAERTEFVPITRTSIEVLEMDPRAESESESESESGTESDMKA</sequence>
<name>A0A2K8KRX5_9GAMM</name>
<feature type="transmembrane region" description="Helical" evidence="5">
    <location>
        <begin position="264"/>
        <end position="282"/>
    </location>
</feature>
<dbReference type="Pfam" id="PF07690">
    <property type="entry name" value="MFS_1"/>
    <property type="match status" value="1"/>
</dbReference>
<dbReference type="PANTHER" id="PTHR23521">
    <property type="entry name" value="TRANSPORTER MFS SUPERFAMILY"/>
    <property type="match status" value="1"/>
</dbReference>
<evidence type="ECO:0000256" key="2">
    <source>
        <dbReference type="ARBA" id="ARBA00022989"/>
    </source>
</evidence>
<protein>
    <submittedName>
        <fullName evidence="6">MFS transporter</fullName>
    </submittedName>
</protein>
<reference evidence="6 7" key="1">
    <citation type="journal article" date="2017" name="Environ. Microbiol.">
        <title>Genomic and physiological analyses of 'Reinekea forsetii' reveal a versatile opportunistic lifestyle during spring algae blooms.</title>
        <authorList>
            <person name="Avci B."/>
            <person name="Hahnke R.L."/>
            <person name="Chafee M."/>
            <person name="Fischer T."/>
            <person name="Gruber-Vodicka H."/>
            <person name="Tegetmeyer H.E."/>
            <person name="Harder J."/>
            <person name="Fuchs B.M."/>
            <person name="Amann R.I."/>
            <person name="Teeling H."/>
        </authorList>
    </citation>
    <scope>NUCLEOTIDE SEQUENCE [LARGE SCALE GENOMIC DNA]</scope>
    <source>
        <strain evidence="6 7">Hel1_31_D35</strain>
    </source>
</reference>
<keyword evidence="3 5" id="KW-0472">Membrane</keyword>
<dbReference type="SUPFAM" id="SSF103473">
    <property type="entry name" value="MFS general substrate transporter"/>
    <property type="match status" value="1"/>
</dbReference>
<feature type="transmembrane region" description="Helical" evidence="5">
    <location>
        <begin position="288"/>
        <end position="307"/>
    </location>
</feature>
<keyword evidence="1 5" id="KW-0812">Transmembrane</keyword>
<dbReference type="Proteomes" id="UP000229757">
    <property type="component" value="Chromosome"/>
</dbReference>
<dbReference type="InterPro" id="IPR011701">
    <property type="entry name" value="MFS"/>
</dbReference>
<accession>A0A2K8KRX5</accession>
<dbReference type="InterPro" id="IPR036259">
    <property type="entry name" value="MFS_trans_sf"/>
</dbReference>
<feature type="region of interest" description="Disordered" evidence="4">
    <location>
        <begin position="400"/>
        <end position="423"/>
    </location>
</feature>
<dbReference type="AlphaFoldDB" id="A0A2K8KRX5"/>
<feature type="transmembrane region" description="Helical" evidence="5">
    <location>
        <begin position="73"/>
        <end position="92"/>
    </location>
</feature>
<evidence type="ECO:0000256" key="3">
    <source>
        <dbReference type="ARBA" id="ARBA00023136"/>
    </source>
</evidence>
<dbReference type="EMBL" id="CP011797">
    <property type="protein sequence ID" value="ATX77480.1"/>
    <property type="molecule type" value="Genomic_DNA"/>
</dbReference>
<feature type="transmembrane region" description="Helical" evidence="5">
    <location>
        <begin position="328"/>
        <end position="348"/>
    </location>
</feature>